<dbReference type="PANTHER" id="PTHR46043:SF13">
    <property type="entry name" value="ARM REPEAT SUPERFAMILY PROTEIN"/>
    <property type="match status" value="1"/>
</dbReference>
<proteinExistence type="predicted"/>
<dbReference type="GeneID" id="17251439"/>
<feature type="region of interest" description="Disordered" evidence="2">
    <location>
        <begin position="226"/>
        <end position="246"/>
    </location>
</feature>
<dbReference type="Gene3D" id="1.25.10.10">
    <property type="entry name" value="Leucine-rich Repeat Variant"/>
    <property type="match status" value="2"/>
</dbReference>
<accession>A0A0D3I274</accession>
<dbReference type="InterPro" id="IPR011989">
    <property type="entry name" value="ARM-like"/>
</dbReference>
<keyword evidence="4" id="KW-1185">Reference proteome</keyword>
<evidence type="ECO:0000256" key="1">
    <source>
        <dbReference type="PROSITE-ProRule" id="PRU00259"/>
    </source>
</evidence>
<feature type="repeat" description="ARM" evidence="1">
    <location>
        <begin position="308"/>
        <end position="350"/>
    </location>
</feature>
<organism evidence="3 4">
    <name type="scientific">Emiliania huxleyi (strain CCMP1516)</name>
    <dbReference type="NCBI Taxonomy" id="280463"/>
    <lineage>
        <taxon>Eukaryota</taxon>
        <taxon>Haptista</taxon>
        <taxon>Haptophyta</taxon>
        <taxon>Prymnesiophyceae</taxon>
        <taxon>Isochrysidales</taxon>
        <taxon>Noelaerhabdaceae</taxon>
        <taxon>Emiliania</taxon>
    </lineage>
</organism>
<dbReference type="AlphaFoldDB" id="A0A0D3I274"/>
<dbReference type="PROSITE" id="PS50176">
    <property type="entry name" value="ARM_REPEAT"/>
    <property type="match status" value="1"/>
</dbReference>
<evidence type="ECO:0000313" key="4">
    <source>
        <dbReference type="Proteomes" id="UP000013827"/>
    </source>
</evidence>
<dbReference type="RefSeq" id="XP_005757788.1">
    <property type="nucleotide sequence ID" value="XM_005757731.1"/>
</dbReference>
<dbReference type="InterPro" id="IPR016024">
    <property type="entry name" value="ARM-type_fold"/>
</dbReference>
<evidence type="ECO:0000256" key="2">
    <source>
        <dbReference type="SAM" id="MobiDB-lite"/>
    </source>
</evidence>
<dbReference type="PANTHER" id="PTHR46043">
    <property type="entry name" value="ARM REPEAT SUPERFAMILY PROTEIN"/>
    <property type="match status" value="1"/>
</dbReference>
<reference evidence="3" key="2">
    <citation type="submission" date="2024-10" db="UniProtKB">
        <authorList>
            <consortium name="EnsemblProtists"/>
        </authorList>
    </citation>
    <scope>IDENTIFICATION</scope>
</reference>
<dbReference type="PaxDb" id="2903-EOD05359"/>
<dbReference type="SUPFAM" id="SSF48371">
    <property type="entry name" value="ARM repeat"/>
    <property type="match status" value="1"/>
</dbReference>
<evidence type="ECO:0000313" key="3">
    <source>
        <dbReference type="EnsemblProtists" id="EOD05359"/>
    </source>
</evidence>
<name>A0A0D3I274_EMIH1</name>
<dbReference type="Proteomes" id="UP000013827">
    <property type="component" value="Unassembled WGS sequence"/>
</dbReference>
<reference evidence="4" key="1">
    <citation type="journal article" date="2013" name="Nature">
        <title>Pan genome of the phytoplankton Emiliania underpins its global distribution.</title>
        <authorList>
            <person name="Read B.A."/>
            <person name="Kegel J."/>
            <person name="Klute M.J."/>
            <person name="Kuo A."/>
            <person name="Lefebvre S.C."/>
            <person name="Maumus F."/>
            <person name="Mayer C."/>
            <person name="Miller J."/>
            <person name="Monier A."/>
            <person name="Salamov A."/>
            <person name="Young J."/>
            <person name="Aguilar M."/>
            <person name="Claverie J.M."/>
            <person name="Frickenhaus S."/>
            <person name="Gonzalez K."/>
            <person name="Herman E.K."/>
            <person name="Lin Y.C."/>
            <person name="Napier J."/>
            <person name="Ogata H."/>
            <person name="Sarno A.F."/>
            <person name="Shmutz J."/>
            <person name="Schroeder D."/>
            <person name="de Vargas C."/>
            <person name="Verret F."/>
            <person name="von Dassow P."/>
            <person name="Valentin K."/>
            <person name="Van de Peer Y."/>
            <person name="Wheeler G."/>
            <person name="Dacks J.B."/>
            <person name="Delwiche C.F."/>
            <person name="Dyhrman S.T."/>
            <person name="Glockner G."/>
            <person name="John U."/>
            <person name="Richards T."/>
            <person name="Worden A.Z."/>
            <person name="Zhang X."/>
            <person name="Grigoriev I.V."/>
            <person name="Allen A.E."/>
            <person name="Bidle K."/>
            <person name="Borodovsky M."/>
            <person name="Bowler C."/>
            <person name="Brownlee C."/>
            <person name="Cock J.M."/>
            <person name="Elias M."/>
            <person name="Gladyshev V.N."/>
            <person name="Groth M."/>
            <person name="Guda C."/>
            <person name="Hadaegh A."/>
            <person name="Iglesias-Rodriguez M.D."/>
            <person name="Jenkins J."/>
            <person name="Jones B.M."/>
            <person name="Lawson T."/>
            <person name="Leese F."/>
            <person name="Lindquist E."/>
            <person name="Lobanov A."/>
            <person name="Lomsadze A."/>
            <person name="Malik S.B."/>
            <person name="Marsh M.E."/>
            <person name="Mackinder L."/>
            <person name="Mock T."/>
            <person name="Mueller-Roeber B."/>
            <person name="Pagarete A."/>
            <person name="Parker M."/>
            <person name="Probert I."/>
            <person name="Quesneville H."/>
            <person name="Raines C."/>
            <person name="Rensing S.A."/>
            <person name="Riano-Pachon D.M."/>
            <person name="Richier S."/>
            <person name="Rokitta S."/>
            <person name="Shiraiwa Y."/>
            <person name="Soanes D.M."/>
            <person name="van der Giezen M."/>
            <person name="Wahlund T.M."/>
            <person name="Williams B."/>
            <person name="Wilson W."/>
            <person name="Wolfe G."/>
            <person name="Wurch L.L."/>
        </authorList>
    </citation>
    <scope>NUCLEOTIDE SEQUENCE</scope>
</reference>
<dbReference type="SMART" id="SM00185">
    <property type="entry name" value="ARM"/>
    <property type="match status" value="4"/>
</dbReference>
<dbReference type="HOGENOM" id="CLU_574202_0_0_1"/>
<dbReference type="EnsemblProtists" id="EOD05359">
    <property type="protein sequence ID" value="EOD05359"/>
    <property type="gene ID" value="EMIHUDRAFT_448626"/>
</dbReference>
<dbReference type="KEGG" id="ehx:EMIHUDRAFT_448626"/>
<protein>
    <submittedName>
        <fullName evidence="3">Uncharacterized protein</fullName>
    </submittedName>
</protein>
<sequence length="493" mass="48481">MSGICALLSRCLPSAEEEELWYEGLDSENGRGGPSDVELRVHALGVACDQLDRRTVVAAAAALRDLACAPQNQAAIDAHGGWAAADRAGALLDDHADSMRRDEIAAVGGAHALAAALSVFAPPEAREASAQAARYLSFGPAGQHALLSAEAMPRLVALLRAPRGGGGPLGSREPLPASEEAREAAAAAVANLAGSPEGRAAAARAGAVGPLVALCRAADPAAPCGPGGAGLPPPGRNSGSSAGWGPGPGLLSPSVAVAAAGGAQALLALLAAEGRCGARSSATATHAARGLANLSVHLDIAAAIVAGGGVPLLVGLVGSRRAEEAEAASAVLANLSLHESGRRALLRAGGVARLVALVSSLPCAYAPAPSEPAREAAANALHAFAADATGRAAIFAAGGVTGLVAGLHGSGGAASLPRRSSAPSLHTTAKGGGYGSGYGEGKLRSWLQLGPEALGPESEHSEQAAVEAALLALSRMEADFVPISGLPSWRSGN</sequence>
<dbReference type="InterPro" id="IPR000225">
    <property type="entry name" value="Armadillo"/>
</dbReference>